<dbReference type="Gramene" id="KFK37930">
    <property type="protein sequence ID" value="KFK37930"/>
    <property type="gene ID" value="AALP_AA3G048600"/>
</dbReference>
<sequence>MSGLPRDMEEEVLSRVPVRFLGEVRSTCKKWITLTRSESFLVAKKKQRKGIEVVMMLNHRVYLMSVDLLSPSIERIGNLNADGVDISRIFHCDGLILCLISKLKHPSRLLVSNPFLGQRKWIEPTSSYQTRLGYDKEKKEHKVLRFVNDYLRTAKNRGLELEIYSLHSNSWKAIYEITRKPYWHISAPRPGVSLKGNTYWYARESIHKADPPFLLCFDFTAERFGPRLPLPFHGTASDTISLSSVREEQLAVLYLKGGAAAPTYTVKIWITSKIEPNGVSWSNLFLAVDLKQLIGHRVCLFSGNFFLDEEKKVAVVLDITRGRNIAYVLGNNGYFKPVDLGEYEVGKGTCWPCVRSYVPSTVQIAPP</sequence>
<feature type="domain" description="F-box" evidence="1">
    <location>
        <begin position="2"/>
        <end position="41"/>
    </location>
</feature>
<dbReference type="EMBL" id="CM002871">
    <property type="protein sequence ID" value="KFK37930.1"/>
    <property type="molecule type" value="Genomic_DNA"/>
</dbReference>
<dbReference type="PANTHER" id="PTHR31672:SF13">
    <property type="entry name" value="F-BOX PROTEIN CPR30-LIKE"/>
    <property type="match status" value="1"/>
</dbReference>
<keyword evidence="4" id="KW-1185">Reference proteome</keyword>
<evidence type="ECO:0000313" key="4">
    <source>
        <dbReference type="Proteomes" id="UP000029120"/>
    </source>
</evidence>
<accession>A0A087H728</accession>
<organism evidence="3 4">
    <name type="scientific">Arabis alpina</name>
    <name type="common">Alpine rock-cress</name>
    <dbReference type="NCBI Taxonomy" id="50452"/>
    <lineage>
        <taxon>Eukaryota</taxon>
        <taxon>Viridiplantae</taxon>
        <taxon>Streptophyta</taxon>
        <taxon>Embryophyta</taxon>
        <taxon>Tracheophyta</taxon>
        <taxon>Spermatophyta</taxon>
        <taxon>Magnoliopsida</taxon>
        <taxon>eudicotyledons</taxon>
        <taxon>Gunneridae</taxon>
        <taxon>Pentapetalae</taxon>
        <taxon>rosids</taxon>
        <taxon>malvids</taxon>
        <taxon>Brassicales</taxon>
        <taxon>Brassicaceae</taxon>
        <taxon>Arabideae</taxon>
        <taxon>Arabis</taxon>
    </lineage>
</organism>
<dbReference type="InterPro" id="IPR001810">
    <property type="entry name" value="F-box_dom"/>
</dbReference>
<dbReference type="InterPro" id="IPR017451">
    <property type="entry name" value="F-box-assoc_interact_dom"/>
</dbReference>
<evidence type="ECO:0000259" key="1">
    <source>
        <dbReference type="Pfam" id="PF00646"/>
    </source>
</evidence>
<dbReference type="Proteomes" id="UP000029120">
    <property type="component" value="Chromosome 3"/>
</dbReference>
<dbReference type="OrthoDB" id="1108456at2759"/>
<dbReference type="Pfam" id="PF00646">
    <property type="entry name" value="F-box"/>
    <property type="match status" value="1"/>
</dbReference>
<proteinExistence type="predicted"/>
<evidence type="ECO:0000313" key="3">
    <source>
        <dbReference type="EMBL" id="KFK37930.1"/>
    </source>
</evidence>
<name>A0A087H728_ARAAL</name>
<dbReference type="SUPFAM" id="SSF81383">
    <property type="entry name" value="F-box domain"/>
    <property type="match status" value="1"/>
</dbReference>
<dbReference type="OMA" id="GRVRFAC"/>
<dbReference type="Pfam" id="PF07734">
    <property type="entry name" value="FBA_1"/>
    <property type="match status" value="1"/>
</dbReference>
<dbReference type="InterPro" id="IPR006527">
    <property type="entry name" value="F-box-assoc_dom_typ1"/>
</dbReference>
<dbReference type="NCBIfam" id="TIGR01640">
    <property type="entry name" value="F_box_assoc_1"/>
    <property type="match status" value="1"/>
</dbReference>
<dbReference type="InterPro" id="IPR050796">
    <property type="entry name" value="SCF_F-box_component"/>
</dbReference>
<dbReference type="PANTHER" id="PTHR31672">
    <property type="entry name" value="BNACNNG10540D PROTEIN"/>
    <property type="match status" value="1"/>
</dbReference>
<protein>
    <submittedName>
        <fullName evidence="3">Uncharacterized protein</fullName>
    </submittedName>
</protein>
<dbReference type="InterPro" id="IPR036047">
    <property type="entry name" value="F-box-like_dom_sf"/>
</dbReference>
<feature type="domain" description="F-box associated beta-propeller type 1" evidence="2">
    <location>
        <begin position="53"/>
        <end position="364"/>
    </location>
</feature>
<gene>
    <name evidence="3" type="ordered locus">AALP_Aa3g048600</name>
</gene>
<evidence type="ECO:0000259" key="2">
    <source>
        <dbReference type="Pfam" id="PF07734"/>
    </source>
</evidence>
<dbReference type="AlphaFoldDB" id="A0A087H728"/>
<reference evidence="4" key="1">
    <citation type="journal article" date="2015" name="Nat. Plants">
        <title>Genome expansion of Arabis alpina linked with retrotransposition and reduced symmetric DNA methylation.</title>
        <authorList>
            <person name="Willing E.M."/>
            <person name="Rawat V."/>
            <person name="Mandakova T."/>
            <person name="Maumus F."/>
            <person name="James G.V."/>
            <person name="Nordstroem K.J."/>
            <person name="Becker C."/>
            <person name="Warthmann N."/>
            <person name="Chica C."/>
            <person name="Szarzynska B."/>
            <person name="Zytnicki M."/>
            <person name="Albani M.C."/>
            <person name="Kiefer C."/>
            <person name="Bergonzi S."/>
            <person name="Castaings L."/>
            <person name="Mateos J.L."/>
            <person name="Berns M.C."/>
            <person name="Bujdoso N."/>
            <person name="Piofczyk T."/>
            <person name="de Lorenzo L."/>
            <person name="Barrero-Sicilia C."/>
            <person name="Mateos I."/>
            <person name="Piednoel M."/>
            <person name="Hagmann J."/>
            <person name="Chen-Min-Tao R."/>
            <person name="Iglesias-Fernandez R."/>
            <person name="Schuster S.C."/>
            <person name="Alonso-Blanco C."/>
            <person name="Roudier F."/>
            <person name="Carbonero P."/>
            <person name="Paz-Ares J."/>
            <person name="Davis S.J."/>
            <person name="Pecinka A."/>
            <person name="Quesneville H."/>
            <person name="Colot V."/>
            <person name="Lysak M.A."/>
            <person name="Weigel D."/>
            <person name="Coupland G."/>
            <person name="Schneeberger K."/>
        </authorList>
    </citation>
    <scope>NUCLEOTIDE SEQUENCE [LARGE SCALE GENOMIC DNA]</scope>
    <source>
        <strain evidence="4">cv. Pajares</strain>
    </source>
</reference>